<keyword evidence="3" id="KW-1185">Reference proteome</keyword>
<evidence type="ECO:0000256" key="1">
    <source>
        <dbReference type="SAM" id="MobiDB-lite"/>
    </source>
</evidence>
<sequence>MSDADGDSTMHSSPRSSVSDDLFPGADTTTTATTNTANTANTNLLDGGGVSLPSTPAANVVKTAELSPPNSQGAPGLGSGGGTAGPADATTINANGKRVYYAPNSGAALALEGNGKGKAALDLPGVSASASTAAAAGELDAGVDAGAGGAGGGKAVVPSVHAASGYRWEREADAPGWAWKNKKAQEDWYKAEESFVERERMIRARYGDPLLEEAGAGQLAG</sequence>
<gene>
    <name evidence="2" type="ORF">IWX46DRAFT_614204</name>
</gene>
<dbReference type="Proteomes" id="UP001365128">
    <property type="component" value="Unassembled WGS sequence"/>
</dbReference>
<feature type="region of interest" description="Disordered" evidence="1">
    <location>
        <begin position="1"/>
        <end position="90"/>
    </location>
</feature>
<organism evidence="2 3">
    <name type="scientific">Phyllosticta citricarpa</name>
    <dbReference type="NCBI Taxonomy" id="55181"/>
    <lineage>
        <taxon>Eukaryota</taxon>
        <taxon>Fungi</taxon>
        <taxon>Dikarya</taxon>
        <taxon>Ascomycota</taxon>
        <taxon>Pezizomycotina</taxon>
        <taxon>Dothideomycetes</taxon>
        <taxon>Dothideomycetes incertae sedis</taxon>
        <taxon>Botryosphaeriales</taxon>
        <taxon>Phyllostictaceae</taxon>
        <taxon>Phyllosticta</taxon>
    </lineage>
</organism>
<proteinExistence type="predicted"/>
<feature type="compositionally biased region" description="Low complexity" evidence="1">
    <location>
        <begin position="28"/>
        <end position="43"/>
    </location>
</feature>
<name>A0ABR1LBI3_9PEZI</name>
<accession>A0ABR1LBI3</accession>
<feature type="compositionally biased region" description="Gly residues" evidence="1">
    <location>
        <begin position="75"/>
        <end position="84"/>
    </location>
</feature>
<feature type="compositionally biased region" description="Polar residues" evidence="1">
    <location>
        <begin position="9"/>
        <end position="19"/>
    </location>
</feature>
<evidence type="ECO:0000313" key="3">
    <source>
        <dbReference type="Proteomes" id="UP001365128"/>
    </source>
</evidence>
<dbReference type="EMBL" id="JBBPDW010000050">
    <property type="protein sequence ID" value="KAK7532602.1"/>
    <property type="molecule type" value="Genomic_DNA"/>
</dbReference>
<comment type="caution">
    <text evidence="2">The sequence shown here is derived from an EMBL/GenBank/DDBJ whole genome shotgun (WGS) entry which is preliminary data.</text>
</comment>
<protein>
    <submittedName>
        <fullName evidence="2">Uncharacterized protein</fullName>
    </submittedName>
</protein>
<evidence type="ECO:0000313" key="2">
    <source>
        <dbReference type="EMBL" id="KAK7532602.1"/>
    </source>
</evidence>
<reference evidence="2 3" key="1">
    <citation type="submission" date="2024-04" db="EMBL/GenBank/DDBJ databases">
        <title>Phyllosticta paracitricarpa is synonymous to the EU quarantine fungus P. citricarpa based on phylogenomic analyses.</title>
        <authorList>
            <consortium name="Lawrence Berkeley National Laboratory"/>
            <person name="Van Ingen-Buijs V.A."/>
            <person name="Van Westerhoven A.C."/>
            <person name="Haridas S."/>
            <person name="Skiadas P."/>
            <person name="Martin F."/>
            <person name="Groenewald J.Z."/>
            <person name="Crous P.W."/>
            <person name="Seidl M.F."/>
        </authorList>
    </citation>
    <scope>NUCLEOTIDE SEQUENCE [LARGE SCALE GENOMIC DNA]</scope>
    <source>
        <strain evidence="2 3">CBS 122670</strain>
    </source>
</reference>